<dbReference type="EMBL" id="JABCRI010000002">
    <property type="protein sequence ID" value="KAF8410684.1"/>
    <property type="molecule type" value="Genomic_DNA"/>
</dbReference>
<gene>
    <name evidence="4" type="ORF">HHK36_003217</name>
</gene>
<accession>A0A834ZMT5</accession>
<feature type="transmembrane region" description="Helical" evidence="3">
    <location>
        <begin position="7"/>
        <end position="29"/>
    </location>
</feature>
<evidence type="ECO:0000256" key="3">
    <source>
        <dbReference type="SAM" id="Phobius"/>
    </source>
</evidence>
<evidence type="ECO:0000313" key="5">
    <source>
        <dbReference type="Proteomes" id="UP000655225"/>
    </source>
</evidence>
<dbReference type="GO" id="GO:0009506">
    <property type="term" value="C:plasmodesma"/>
    <property type="evidence" value="ECO:0007669"/>
    <property type="project" value="TreeGrafter"/>
</dbReference>
<dbReference type="GO" id="GO:0098542">
    <property type="term" value="P:defense response to other organism"/>
    <property type="evidence" value="ECO:0007669"/>
    <property type="project" value="InterPro"/>
</dbReference>
<keyword evidence="3" id="KW-1133">Transmembrane helix</keyword>
<dbReference type="InterPro" id="IPR044839">
    <property type="entry name" value="NDR1-like"/>
</dbReference>
<proteinExistence type="predicted"/>
<keyword evidence="2 3" id="KW-0472">Membrane</keyword>
<comment type="subcellular location">
    <subcellularLocation>
        <location evidence="1">Membrane</location>
    </subcellularLocation>
</comment>
<organism evidence="4 5">
    <name type="scientific">Tetracentron sinense</name>
    <name type="common">Spur-leaf</name>
    <dbReference type="NCBI Taxonomy" id="13715"/>
    <lineage>
        <taxon>Eukaryota</taxon>
        <taxon>Viridiplantae</taxon>
        <taxon>Streptophyta</taxon>
        <taxon>Embryophyta</taxon>
        <taxon>Tracheophyta</taxon>
        <taxon>Spermatophyta</taxon>
        <taxon>Magnoliopsida</taxon>
        <taxon>Trochodendrales</taxon>
        <taxon>Trochodendraceae</taxon>
        <taxon>Tetracentron</taxon>
    </lineage>
</organism>
<name>A0A834ZMT5_TETSI</name>
<dbReference type="AlphaFoldDB" id="A0A834ZMT5"/>
<dbReference type="GO" id="GO:0005886">
    <property type="term" value="C:plasma membrane"/>
    <property type="evidence" value="ECO:0007669"/>
    <property type="project" value="TreeGrafter"/>
</dbReference>
<dbReference type="OMA" id="KSMAPRM"/>
<dbReference type="Proteomes" id="UP000655225">
    <property type="component" value="Unassembled WGS sequence"/>
</dbReference>
<evidence type="ECO:0000256" key="1">
    <source>
        <dbReference type="ARBA" id="ARBA00004370"/>
    </source>
</evidence>
<evidence type="ECO:0000313" key="4">
    <source>
        <dbReference type="EMBL" id="KAF8410684.1"/>
    </source>
</evidence>
<sequence length="200" mass="22413">MSESGGCCRCCVSFIFSLGLTCLFVWLSLRPSKPSCSVNKFYVPALNKTSNDSQNTTIYFEIKLANGNKDKGIYYDDLHISLSYFENQSMLLGNATIPKFYQGHKKKAEKNSNVSWKPPSKADSNEAVFRVDLETAVRYKIMAWQTKRHTIRVSGNVTVNGQGTKSSKKGVKLKSRAPEHVGYRTPRLGLAVLSALFLLW</sequence>
<evidence type="ECO:0008006" key="6">
    <source>
        <dbReference type="Google" id="ProtNLM"/>
    </source>
</evidence>
<dbReference type="PANTHER" id="PTHR31415">
    <property type="entry name" value="OS05G0367900 PROTEIN"/>
    <property type="match status" value="1"/>
</dbReference>
<dbReference type="PANTHER" id="PTHR31415:SF52">
    <property type="entry name" value="LATE EMBRYOGENESIS ABUNDANT (LEA) HYDROXYPROLINE-RICH GLYCOPROTEIN FAMILY-RELATED"/>
    <property type="match status" value="1"/>
</dbReference>
<keyword evidence="5" id="KW-1185">Reference proteome</keyword>
<protein>
    <recommendedName>
        <fullName evidence="6">Protein NDR1-like</fullName>
    </recommendedName>
</protein>
<evidence type="ECO:0000256" key="2">
    <source>
        <dbReference type="ARBA" id="ARBA00023136"/>
    </source>
</evidence>
<reference evidence="4 5" key="1">
    <citation type="submission" date="2020-04" db="EMBL/GenBank/DDBJ databases">
        <title>Plant Genome Project.</title>
        <authorList>
            <person name="Zhang R.-G."/>
        </authorList>
    </citation>
    <scope>NUCLEOTIDE SEQUENCE [LARGE SCALE GENOMIC DNA]</scope>
    <source>
        <strain evidence="4">YNK0</strain>
        <tissue evidence="4">Leaf</tissue>
    </source>
</reference>
<keyword evidence="3" id="KW-0812">Transmembrane</keyword>
<dbReference type="OrthoDB" id="1914670at2759"/>
<comment type="caution">
    <text evidence="4">The sequence shown here is derived from an EMBL/GenBank/DDBJ whole genome shotgun (WGS) entry which is preliminary data.</text>
</comment>